<protein>
    <submittedName>
        <fullName evidence="3">Uncharacterized protein</fullName>
    </submittedName>
</protein>
<accession>A0A5C7FUE2</accession>
<comment type="caution">
    <text evidence="3">The sequence shown here is derived from an EMBL/GenBank/DDBJ whole genome shotgun (WGS) entry which is preliminary data.</text>
</comment>
<sequence length="110" mass="12661">MLTILLQSNELAEDAYWLAGAAVIILIAALYFRKILADRAKRKEILHDPRSHVVNDSNYNINREGIDGHRDQALNANEARQAVETLKETEEIPSREEFTELRKDMDKEAR</sequence>
<dbReference type="OrthoDB" id="1495640at2"/>
<keyword evidence="4" id="KW-1185">Reference proteome</keyword>
<feature type="transmembrane region" description="Helical" evidence="2">
    <location>
        <begin position="15"/>
        <end position="32"/>
    </location>
</feature>
<feature type="compositionally biased region" description="Basic and acidic residues" evidence="1">
    <location>
        <begin position="85"/>
        <end position="110"/>
    </location>
</feature>
<keyword evidence="2" id="KW-0812">Transmembrane</keyword>
<keyword evidence="2" id="KW-1133">Transmembrane helix</keyword>
<feature type="region of interest" description="Disordered" evidence="1">
    <location>
        <begin position="84"/>
        <end position="110"/>
    </location>
</feature>
<name>A0A5C7FUE2_9BACT</name>
<reference evidence="3 4" key="1">
    <citation type="submission" date="2019-08" db="EMBL/GenBank/DDBJ databases">
        <title>Lewinella sp. strain SSH13 Genome sequencing and assembly.</title>
        <authorList>
            <person name="Kim I."/>
        </authorList>
    </citation>
    <scope>NUCLEOTIDE SEQUENCE [LARGE SCALE GENOMIC DNA]</scope>
    <source>
        <strain evidence="3 4">SSH13</strain>
    </source>
</reference>
<evidence type="ECO:0000256" key="1">
    <source>
        <dbReference type="SAM" id="MobiDB-lite"/>
    </source>
</evidence>
<dbReference type="Proteomes" id="UP000321907">
    <property type="component" value="Unassembled WGS sequence"/>
</dbReference>
<dbReference type="EMBL" id="VOXD01000023">
    <property type="protein sequence ID" value="TXF88427.1"/>
    <property type="molecule type" value="Genomic_DNA"/>
</dbReference>
<evidence type="ECO:0000256" key="2">
    <source>
        <dbReference type="SAM" id="Phobius"/>
    </source>
</evidence>
<keyword evidence="2" id="KW-0472">Membrane</keyword>
<organism evidence="3 4">
    <name type="scientific">Neolewinella aurantiaca</name>
    <dbReference type="NCBI Taxonomy" id="2602767"/>
    <lineage>
        <taxon>Bacteria</taxon>
        <taxon>Pseudomonadati</taxon>
        <taxon>Bacteroidota</taxon>
        <taxon>Saprospiria</taxon>
        <taxon>Saprospirales</taxon>
        <taxon>Lewinellaceae</taxon>
        <taxon>Neolewinella</taxon>
    </lineage>
</organism>
<proteinExistence type="predicted"/>
<dbReference type="AlphaFoldDB" id="A0A5C7FUE2"/>
<evidence type="ECO:0000313" key="4">
    <source>
        <dbReference type="Proteomes" id="UP000321907"/>
    </source>
</evidence>
<evidence type="ECO:0000313" key="3">
    <source>
        <dbReference type="EMBL" id="TXF88427.1"/>
    </source>
</evidence>
<dbReference type="RefSeq" id="WP_147931556.1">
    <property type="nucleotide sequence ID" value="NZ_VOXD01000023.1"/>
</dbReference>
<gene>
    <name evidence="3" type="ORF">FUA23_14930</name>
</gene>